<dbReference type="EMBL" id="JBAMMX010000026">
    <property type="protein sequence ID" value="KAK6913823.1"/>
    <property type="molecule type" value="Genomic_DNA"/>
</dbReference>
<reference evidence="1 2" key="1">
    <citation type="submission" date="2023-12" db="EMBL/GenBank/DDBJ databases">
        <title>A high-quality genome assembly for Dillenia turbinata (Dilleniales).</title>
        <authorList>
            <person name="Chanderbali A."/>
        </authorList>
    </citation>
    <scope>NUCLEOTIDE SEQUENCE [LARGE SCALE GENOMIC DNA]</scope>
    <source>
        <strain evidence="1">LSX21</strain>
        <tissue evidence="1">Leaf</tissue>
    </source>
</reference>
<dbReference type="PANTHER" id="PTHR36377">
    <property type="entry name" value="DNA MISMATCH REPAIR PROTEIN"/>
    <property type="match status" value="1"/>
</dbReference>
<comment type="caution">
    <text evidence="1">The sequence shown here is derived from an EMBL/GenBank/DDBJ whole genome shotgun (WGS) entry which is preliminary data.</text>
</comment>
<accession>A0AAN8UBH4</accession>
<keyword evidence="2" id="KW-1185">Reference proteome</keyword>
<dbReference type="AlphaFoldDB" id="A0AAN8UBH4"/>
<proteinExistence type="predicted"/>
<protein>
    <submittedName>
        <fullName evidence="1">Uncharacterized protein</fullName>
    </submittedName>
</protein>
<sequence length="88" mass="10155">MKIKTVRRILPIRGPFVACREGLCYCSRNKKQDRHIDEKVTVLESEKQAWECSPEGLAIKEAPNPWRKRDAETRKGEQTFVLGNIGNE</sequence>
<gene>
    <name evidence="1" type="ORF">RJ641_021144</name>
</gene>
<evidence type="ECO:0000313" key="1">
    <source>
        <dbReference type="EMBL" id="KAK6913823.1"/>
    </source>
</evidence>
<dbReference type="Proteomes" id="UP001370490">
    <property type="component" value="Unassembled WGS sequence"/>
</dbReference>
<organism evidence="1 2">
    <name type="scientific">Dillenia turbinata</name>
    <dbReference type="NCBI Taxonomy" id="194707"/>
    <lineage>
        <taxon>Eukaryota</taxon>
        <taxon>Viridiplantae</taxon>
        <taxon>Streptophyta</taxon>
        <taxon>Embryophyta</taxon>
        <taxon>Tracheophyta</taxon>
        <taxon>Spermatophyta</taxon>
        <taxon>Magnoliopsida</taxon>
        <taxon>eudicotyledons</taxon>
        <taxon>Gunneridae</taxon>
        <taxon>Pentapetalae</taxon>
        <taxon>Dilleniales</taxon>
        <taxon>Dilleniaceae</taxon>
        <taxon>Dillenia</taxon>
    </lineage>
</organism>
<dbReference type="PANTHER" id="PTHR36377:SF1">
    <property type="entry name" value="DNA MISMATCH REPAIR PROTEIN"/>
    <property type="match status" value="1"/>
</dbReference>
<evidence type="ECO:0000313" key="2">
    <source>
        <dbReference type="Proteomes" id="UP001370490"/>
    </source>
</evidence>
<name>A0AAN8UBH4_9MAGN</name>